<dbReference type="SUPFAM" id="SSF53098">
    <property type="entry name" value="Ribonuclease H-like"/>
    <property type="match status" value="1"/>
</dbReference>
<accession>A0A0J1HHL5</accession>
<dbReference type="GO" id="GO:0003676">
    <property type="term" value="F:nucleic acid binding"/>
    <property type="evidence" value="ECO:0007669"/>
    <property type="project" value="InterPro"/>
</dbReference>
<comment type="caution">
    <text evidence="1">The sequence shown here is derived from an EMBL/GenBank/DDBJ whole genome shotgun (WGS) entry which is preliminary data.</text>
</comment>
<dbReference type="OrthoDB" id="7065862at2"/>
<dbReference type="Gene3D" id="3.30.420.10">
    <property type="entry name" value="Ribonuclease H-like superfamily/Ribonuclease H"/>
    <property type="match status" value="1"/>
</dbReference>
<reference evidence="1 2" key="1">
    <citation type="submission" date="2015-05" db="EMBL/GenBank/DDBJ databases">
        <title>Photobacterium galathea sp. nov.</title>
        <authorList>
            <person name="Machado H."/>
            <person name="Gram L."/>
        </authorList>
    </citation>
    <scope>NUCLEOTIDE SEQUENCE [LARGE SCALE GENOMIC DNA]</scope>
    <source>
        <strain evidence="1 2">DSM 22954</strain>
    </source>
</reference>
<dbReference type="PATRIC" id="fig|320778.3.peg.919"/>
<dbReference type="InterPro" id="IPR036397">
    <property type="entry name" value="RNaseH_sf"/>
</dbReference>
<evidence type="ECO:0008006" key="3">
    <source>
        <dbReference type="Google" id="ProtNLM"/>
    </source>
</evidence>
<dbReference type="RefSeq" id="WP_047883953.1">
    <property type="nucleotide sequence ID" value="NZ_LDOU01000004.1"/>
</dbReference>
<dbReference type="AlphaFoldDB" id="A0A0J1HHL5"/>
<gene>
    <name evidence="1" type="ORF">ABT57_04285</name>
</gene>
<protein>
    <recommendedName>
        <fullName evidence="3">Exonuclease domain-containing protein</fullName>
    </recommendedName>
</protein>
<keyword evidence="2" id="KW-1185">Reference proteome</keyword>
<dbReference type="Proteomes" id="UP000035909">
    <property type="component" value="Unassembled WGS sequence"/>
</dbReference>
<evidence type="ECO:0000313" key="2">
    <source>
        <dbReference type="Proteomes" id="UP000035909"/>
    </source>
</evidence>
<name>A0A0J1HHL5_9GAMM</name>
<dbReference type="InterPro" id="IPR012337">
    <property type="entry name" value="RNaseH-like_sf"/>
</dbReference>
<organism evidence="1 2">
    <name type="scientific">Photobacterium ganghwense</name>
    <dbReference type="NCBI Taxonomy" id="320778"/>
    <lineage>
        <taxon>Bacteria</taxon>
        <taxon>Pseudomonadati</taxon>
        <taxon>Pseudomonadota</taxon>
        <taxon>Gammaproteobacteria</taxon>
        <taxon>Vibrionales</taxon>
        <taxon>Vibrionaceae</taxon>
        <taxon>Photobacterium</taxon>
    </lineage>
</organism>
<proteinExistence type="predicted"/>
<dbReference type="EMBL" id="LDOU01000004">
    <property type="protein sequence ID" value="KLV11116.1"/>
    <property type="molecule type" value="Genomic_DNA"/>
</dbReference>
<sequence length="181" mass="20790">MIEQLSKVTYPSLFIDIGTSRIPKSFDDDGNIRDIQILECIMSYIESSKSEPEQSNVTYFDIQDSTDPMREFITTFNKYTESSCIVVAHNAETDIKLIRGMATRLGMEIASDIKTYCTMLNGVPYSKTHVYRGGKKVKKYPHLQELYRSLTGYDCGKGDIIDDLMMCFECYKCLEEREMEA</sequence>
<evidence type="ECO:0000313" key="1">
    <source>
        <dbReference type="EMBL" id="KLV11116.1"/>
    </source>
</evidence>